<dbReference type="Gene3D" id="6.10.250.3370">
    <property type="match status" value="1"/>
</dbReference>
<gene>
    <name evidence="5" type="ORF">ACFS2C_23165</name>
</gene>
<dbReference type="Proteomes" id="UP001597478">
    <property type="component" value="Unassembled WGS sequence"/>
</dbReference>
<evidence type="ECO:0000259" key="3">
    <source>
        <dbReference type="Pfam" id="PF04183"/>
    </source>
</evidence>
<dbReference type="Pfam" id="PF06276">
    <property type="entry name" value="FhuF"/>
    <property type="match status" value="1"/>
</dbReference>
<comment type="pathway">
    <text evidence="1">Siderophore biosynthesis.</text>
</comment>
<dbReference type="InterPro" id="IPR007310">
    <property type="entry name" value="Aerobactin_biosyn_IucA/IucC_N"/>
</dbReference>
<accession>A0ABW5WFN8</accession>
<feature type="domain" description="Aerobactin siderophore biosynthesis IucA/IucC-like C-terminal" evidence="4">
    <location>
        <begin position="345"/>
        <end position="491"/>
    </location>
</feature>
<sequence>MTAPDVARHAAGRRLLNAYLRETGVYDVPLGPFAVPLPATGGTLPVEVVYVSPSGHHDYGDLPDELTAAVLAELEASTGHRAAATLGAQIEGSVAHTARFLARGRRAPSGDLTRHSEQNILFGHPFHPTPKSSEGFSECDLDSFAPELGVTFVPHYFAVARELVIQRGCGEWDPEEVLAATPSGYAPLPAHPWQARYLLRNPMVRKLADEGGLISLGALGPRVYPTSSVRTVCASDHATSWKLPLHVRITNFVRNTPLEHLARAMDAAAVVAHLPPQDGFGVVRETGYRVVDPAVIGDDLAAELNVLYRENPAAGDGPAPRVLAGLLDDPDELVRCVRQAGDVVEWLRCFVTIAHRPLLSAFAVDGVSFEAHVQNSLLCLDGGRPVRFLVRDLEGVAISRSRVRHGELPADSPALYDDAEAWLRLRYHAFTNQLAHVIHVLGRYTDAGERLLWTVAREELSGRPEAADLLDCPTLPAKANLVSRFTGRGEHPLFVDIPNPLRELP</sequence>
<dbReference type="Pfam" id="PF04183">
    <property type="entry name" value="IucA_IucC"/>
    <property type="match status" value="1"/>
</dbReference>
<keyword evidence="6" id="KW-1185">Reference proteome</keyword>
<proteinExistence type="inferred from homology"/>
<evidence type="ECO:0000256" key="1">
    <source>
        <dbReference type="ARBA" id="ARBA00004924"/>
    </source>
</evidence>
<organism evidence="5 6">
    <name type="scientific">Prauserella oleivorans</name>
    <dbReference type="NCBI Taxonomy" id="1478153"/>
    <lineage>
        <taxon>Bacteria</taxon>
        <taxon>Bacillati</taxon>
        <taxon>Actinomycetota</taxon>
        <taxon>Actinomycetes</taxon>
        <taxon>Pseudonocardiales</taxon>
        <taxon>Pseudonocardiaceae</taxon>
        <taxon>Prauserella</taxon>
    </lineage>
</organism>
<name>A0ABW5WFN8_9PSEU</name>
<dbReference type="InterPro" id="IPR022770">
    <property type="entry name" value="IucA/IucC-like_C"/>
</dbReference>
<dbReference type="PANTHER" id="PTHR34384:SF5">
    <property type="entry name" value="L-2,3-DIAMINOPROPANOATE--CITRATE LIGASE"/>
    <property type="match status" value="1"/>
</dbReference>
<evidence type="ECO:0000313" key="6">
    <source>
        <dbReference type="Proteomes" id="UP001597478"/>
    </source>
</evidence>
<evidence type="ECO:0000259" key="4">
    <source>
        <dbReference type="Pfam" id="PF06276"/>
    </source>
</evidence>
<dbReference type="Gene3D" id="1.10.510.40">
    <property type="match status" value="1"/>
</dbReference>
<comment type="similarity">
    <text evidence="2">Belongs to the IucA/IucC family.</text>
</comment>
<comment type="caution">
    <text evidence="5">The sequence shown here is derived from an EMBL/GenBank/DDBJ whole genome shotgun (WGS) entry which is preliminary data.</text>
</comment>
<dbReference type="PANTHER" id="PTHR34384">
    <property type="entry name" value="L-2,3-DIAMINOPROPANOATE--CITRATE LIGASE"/>
    <property type="match status" value="1"/>
</dbReference>
<feature type="domain" description="Aerobactin siderophore biosynthesis IucA/IucC N-terminal" evidence="3">
    <location>
        <begin position="115"/>
        <end position="326"/>
    </location>
</feature>
<dbReference type="EMBL" id="JBHUOF010000045">
    <property type="protein sequence ID" value="MFD2802294.1"/>
    <property type="molecule type" value="Genomic_DNA"/>
</dbReference>
<dbReference type="RefSeq" id="WP_377396419.1">
    <property type="nucleotide sequence ID" value="NZ_JBHSAN010000056.1"/>
</dbReference>
<evidence type="ECO:0000313" key="5">
    <source>
        <dbReference type="EMBL" id="MFD2802294.1"/>
    </source>
</evidence>
<evidence type="ECO:0000256" key="2">
    <source>
        <dbReference type="ARBA" id="ARBA00007832"/>
    </source>
</evidence>
<reference evidence="6" key="1">
    <citation type="journal article" date="2019" name="Int. J. Syst. Evol. Microbiol.">
        <title>The Global Catalogue of Microorganisms (GCM) 10K type strain sequencing project: providing services to taxonomists for standard genome sequencing and annotation.</title>
        <authorList>
            <consortium name="The Broad Institute Genomics Platform"/>
            <consortium name="The Broad Institute Genome Sequencing Center for Infectious Disease"/>
            <person name="Wu L."/>
            <person name="Ma J."/>
        </authorList>
    </citation>
    <scope>NUCLEOTIDE SEQUENCE [LARGE SCALE GENOMIC DNA]</scope>
    <source>
        <strain evidence="6">IBRC-M 10906</strain>
    </source>
</reference>
<dbReference type="InterPro" id="IPR037455">
    <property type="entry name" value="LucA/IucC-like"/>
</dbReference>
<protein>
    <submittedName>
        <fullName evidence="5">IucA/IucC family protein</fullName>
    </submittedName>
</protein>